<comment type="caution">
    <text evidence="2">The sequence shown here is derived from an EMBL/GenBank/DDBJ whole genome shotgun (WGS) entry which is preliminary data.</text>
</comment>
<dbReference type="Proteomes" id="UP000481087">
    <property type="component" value="Unassembled WGS sequence"/>
</dbReference>
<keyword evidence="1" id="KW-0720">Serine protease</keyword>
<keyword evidence="3" id="KW-1185">Reference proteome</keyword>
<keyword evidence="1" id="KW-0645">Protease</keyword>
<dbReference type="GO" id="GO:0008236">
    <property type="term" value="F:serine-type peptidase activity"/>
    <property type="evidence" value="ECO:0007669"/>
    <property type="project" value="UniProtKB-KW"/>
</dbReference>
<dbReference type="AlphaFoldDB" id="A0A6L8UXI9"/>
<evidence type="ECO:0000313" key="2">
    <source>
        <dbReference type="EMBL" id="MZQ81906.1"/>
    </source>
</evidence>
<reference evidence="2 3" key="1">
    <citation type="submission" date="2019-12" db="EMBL/GenBank/DDBJ databases">
        <title>Paenibacillus sp. nov. sp. isolated from soil.</title>
        <authorList>
            <person name="Kim J."/>
            <person name="Jeong S.E."/>
            <person name="Jung H.S."/>
            <person name="Jeon C.O."/>
        </authorList>
    </citation>
    <scope>NUCLEOTIDE SEQUENCE [LARGE SCALE GENOMIC DNA]</scope>
    <source>
        <strain evidence="2 3">5J-6</strain>
    </source>
</reference>
<dbReference type="SUPFAM" id="SSF50494">
    <property type="entry name" value="Trypsin-like serine proteases"/>
    <property type="match status" value="1"/>
</dbReference>
<dbReference type="InterPro" id="IPR043504">
    <property type="entry name" value="Peptidase_S1_PA_chymotrypsin"/>
</dbReference>
<accession>A0A6L8UXI9</accession>
<dbReference type="RefSeq" id="WP_161406102.1">
    <property type="nucleotide sequence ID" value="NZ_WTUZ01000010.1"/>
</dbReference>
<evidence type="ECO:0000256" key="1">
    <source>
        <dbReference type="ARBA" id="ARBA00022825"/>
    </source>
</evidence>
<dbReference type="EMBL" id="WTUZ01000010">
    <property type="protein sequence ID" value="MZQ81906.1"/>
    <property type="molecule type" value="Genomic_DNA"/>
</dbReference>
<organism evidence="2 3">
    <name type="scientific">Paenibacillus silvestris</name>
    <dbReference type="NCBI Taxonomy" id="2606219"/>
    <lineage>
        <taxon>Bacteria</taxon>
        <taxon>Bacillati</taxon>
        <taxon>Bacillota</taxon>
        <taxon>Bacilli</taxon>
        <taxon>Bacillales</taxon>
        <taxon>Paenibacillaceae</taxon>
        <taxon>Paenibacillus</taxon>
    </lineage>
</organism>
<keyword evidence="1" id="KW-0378">Hydrolase</keyword>
<evidence type="ECO:0000313" key="3">
    <source>
        <dbReference type="Proteomes" id="UP000481087"/>
    </source>
</evidence>
<sequence>MATFHEALKHKNRISPVLLKRAEVVAVGVGYMDPSKPGLGSGVIVYTQKKIVPSSMTSLKGVLAKAGSTVPIRFVSSGEFKRHDAAPKPRAVRIGGYQGKHRPIPGGVSLGKVDPDSTGTGGLIVTKNNQLYILSNNHVLVKNNSSATTIIVQPGPADDGQAPRETIGSLFDFTKLVPNGINFQDSALAKPTTNSLLNPRYMISGSGRLVTVPGHISTYPVGLQLMKSGRTSGFARGKIEANHADVRVSYGGTLGDLTFRNQLVIRGTRGPVSLPGDSGSVWLRSSDRFAAGLNFAGSDSGMISISNPIHVVMSRYGVRTAVPAARGTFKAGVVKRLAARGSHALVKPLSAGQGKRIRAVRATAK</sequence>
<name>A0A6L8UXI9_9BACL</name>
<gene>
    <name evidence="2" type="ORF">GQF01_07130</name>
</gene>
<dbReference type="Gene3D" id="2.40.10.10">
    <property type="entry name" value="Trypsin-like serine proteases"/>
    <property type="match status" value="1"/>
</dbReference>
<evidence type="ECO:0008006" key="4">
    <source>
        <dbReference type="Google" id="ProtNLM"/>
    </source>
</evidence>
<dbReference type="InterPro" id="IPR009003">
    <property type="entry name" value="Peptidase_S1_PA"/>
</dbReference>
<proteinExistence type="predicted"/>
<protein>
    <recommendedName>
        <fullName evidence="4">Serine protease</fullName>
    </recommendedName>
</protein>